<proteinExistence type="predicted"/>
<evidence type="ECO:0000313" key="3">
    <source>
        <dbReference type="Proteomes" id="UP001597083"/>
    </source>
</evidence>
<feature type="region of interest" description="Disordered" evidence="1">
    <location>
        <begin position="195"/>
        <end position="231"/>
    </location>
</feature>
<keyword evidence="2" id="KW-0808">Transferase</keyword>
<keyword evidence="3" id="KW-1185">Reference proteome</keyword>
<keyword evidence="2" id="KW-0489">Methyltransferase</keyword>
<dbReference type="GO" id="GO:0008168">
    <property type="term" value="F:methyltransferase activity"/>
    <property type="evidence" value="ECO:0007669"/>
    <property type="project" value="UniProtKB-KW"/>
</dbReference>
<name>A0ABW3CGN2_9ACTN</name>
<dbReference type="PIRSF" id="PIRSF017393">
    <property type="entry name" value="MTase_SAV2177"/>
    <property type="match status" value="1"/>
</dbReference>
<evidence type="ECO:0000313" key="2">
    <source>
        <dbReference type="EMBL" id="MFD0853541.1"/>
    </source>
</evidence>
<dbReference type="InterPro" id="IPR029063">
    <property type="entry name" value="SAM-dependent_MTases_sf"/>
</dbReference>
<evidence type="ECO:0000256" key="1">
    <source>
        <dbReference type="SAM" id="MobiDB-lite"/>
    </source>
</evidence>
<dbReference type="EC" id="2.1.1.-" evidence="2"/>
<dbReference type="InterPro" id="IPR006764">
    <property type="entry name" value="SAM_dep_MeTrfase_SAV2177_type"/>
</dbReference>
<gene>
    <name evidence="2" type="ORF">ACFQ07_14995</name>
</gene>
<dbReference type="GO" id="GO:0032259">
    <property type="term" value="P:methylation"/>
    <property type="evidence" value="ECO:0007669"/>
    <property type="project" value="UniProtKB-KW"/>
</dbReference>
<dbReference type="Gene3D" id="3.40.50.150">
    <property type="entry name" value="Vaccinia Virus protein VP39"/>
    <property type="match status" value="1"/>
</dbReference>
<accession>A0ABW3CGN2</accession>
<dbReference type="SUPFAM" id="SSF53335">
    <property type="entry name" value="S-adenosyl-L-methionine-dependent methyltransferases"/>
    <property type="match status" value="1"/>
</dbReference>
<reference evidence="3" key="1">
    <citation type="journal article" date="2019" name="Int. J. Syst. Evol. Microbiol.">
        <title>The Global Catalogue of Microorganisms (GCM) 10K type strain sequencing project: providing services to taxonomists for standard genome sequencing and annotation.</title>
        <authorList>
            <consortium name="The Broad Institute Genomics Platform"/>
            <consortium name="The Broad Institute Genome Sequencing Center for Infectious Disease"/>
            <person name="Wu L."/>
            <person name="Ma J."/>
        </authorList>
    </citation>
    <scope>NUCLEOTIDE SEQUENCE [LARGE SCALE GENOMIC DNA]</scope>
    <source>
        <strain evidence="3">JCM 31696</strain>
    </source>
</reference>
<dbReference type="Proteomes" id="UP001597083">
    <property type="component" value="Unassembled WGS sequence"/>
</dbReference>
<dbReference type="EMBL" id="JBHTIR010002254">
    <property type="protein sequence ID" value="MFD0853541.1"/>
    <property type="molecule type" value="Genomic_DNA"/>
</dbReference>
<protein>
    <submittedName>
        <fullName evidence="2">SAM-dependent methyltransferase</fullName>
        <ecNumber evidence="2">2.1.1.-</ecNumber>
    </submittedName>
</protein>
<comment type="caution">
    <text evidence="2">The sequence shown here is derived from an EMBL/GenBank/DDBJ whole genome shotgun (WGS) entry which is preliminary data.</text>
</comment>
<sequence>CPSLPQAAQANRAWMHRVVRHMAGSGGLRQFVDIGAGIPTSPNPWDIARQVDPSATVVGVDNDPVVLAYARAHLNGMPLVEGDIHHPGQILARLDRIVNWHRPVGLLFIAVLHFVKDTDNPARIVQMFLDRMTPGSMIAISHICSTGAASEAVEQVEQVYERSTAPGQFRTERQIKQLFCGLPLLEPGLVPVQEWPQASKDRPPTDVPVLGGVAQVPPPRATTGTRAGGLR</sequence>
<dbReference type="Pfam" id="PF04672">
    <property type="entry name" value="Methyltransf_19"/>
    <property type="match status" value="1"/>
</dbReference>
<organism evidence="2 3">
    <name type="scientific">Actinomadura adrarensis</name>
    <dbReference type="NCBI Taxonomy" id="1819600"/>
    <lineage>
        <taxon>Bacteria</taxon>
        <taxon>Bacillati</taxon>
        <taxon>Actinomycetota</taxon>
        <taxon>Actinomycetes</taxon>
        <taxon>Streptosporangiales</taxon>
        <taxon>Thermomonosporaceae</taxon>
        <taxon>Actinomadura</taxon>
    </lineage>
</organism>
<feature type="non-terminal residue" evidence="2">
    <location>
        <position position="1"/>
    </location>
</feature>